<dbReference type="AlphaFoldDB" id="A0A2T5C0A9"/>
<protein>
    <submittedName>
        <fullName evidence="1">Uncharacterized protein</fullName>
    </submittedName>
</protein>
<organism evidence="1 2">
    <name type="scientific">Mangrovibacterium marinum</name>
    <dbReference type="NCBI Taxonomy" id="1639118"/>
    <lineage>
        <taxon>Bacteria</taxon>
        <taxon>Pseudomonadati</taxon>
        <taxon>Bacteroidota</taxon>
        <taxon>Bacteroidia</taxon>
        <taxon>Marinilabiliales</taxon>
        <taxon>Prolixibacteraceae</taxon>
        <taxon>Mangrovibacterium</taxon>
    </lineage>
</organism>
<dbReference type="Proteomes" id="UP000243525">
    <property type="component" value="Unassembled WGS sequence"/>
</dbReference>
<keyword evidence="2" id="KW-1185">Reference proteome</keyword>
<proteinExistence type="predicted"/>
<sequence length="71" mass="8304">MEVRTEQRNEQPLQVEQIGLGKWHVRWNIKQVEASESESDNSAKHYEYNEVTLDHEPTAEEVAEIIELQAL</sequence>
<reference evidence="1 2" key="1">
    <citation type="submission" date="2018-04" db="EMBL/GenBank/DDBJ databases">
        <title>Genomic Encyclopedia of Archaeal and Bacterial Type Strains, Phase II (KMG-II): from individual species to whole genera.</title>
        <authorList>
            <person name="Goeker M."/>
        </authorList>
    </citation>
    <scope>NUCLEOTIDE SEQUENCE [LARGE SCALE GENOMIC DNA]</scope>
    <source>
        <strain evidence="1 2">DSM 28823</strain>
    </source>
</reference>
<gene>
    <name evidence="1" type="ORF">C8N47_11174</name>
</gene>
<dbReference type="RefSeq" id="WP_107822763.1">
    <property type="nucleotide sequence ID" value="NZ_QAAD01000011.1"/>
</dbReference>
<evidence type="ECO:0000313" key="2">
    <source>
        <dbReference type="Proteomes" id="UP000243525"/>
    </source>
</evidence>
<accession>A0A2T5C0A9</accession>
<comment type="caution">
    <text evidence="1">The sequence shown here is derived from an EMBL/GenBank/DDBJ whole genome shotgun (WGS) entry which is preliminary data.</text>
</comment>
<evidence type="ECO:0000313" key="1">
    <source>
        <dbReference type="EMBL" id="PTN08034.1"/>
    </source>
</evidence>
<name>A0A2T5C0A9_9BACT</name>
<dbReference type="EMBL" id="QAAD01000011">
    <property type="protein sequence ID" value="PTN08034.1"/>
    <property type="molecule type" value="Genomic_DNA"/>
</dbReference>